<keyword evidence="2" id="KW-0813">Transport</keyword>
<keyword evidence="3 4" id="KW-0732">Signal</keyword>
<evidence type="ECO:0000256" key="1">
    <source>
        <dbReference type="ARBA" id="ARBA00005695"/>
    </source>
</evidence>
<dbReference type="GO" id="GO:0015833">
    <property type="term" value="P:peptide transport"/>
    <property type="evidence" value="ECO:0007669"/>
    <property type="project" value="TreeGrafter"/>
</dbReference>
<reference evidence="6 7" key="1">
    <citation type="submission" date="2020-07" db="EMBL/GenBank/DDBJ databases">
        <title>Sequencing the genomes of 1000 actinobacteria strains.</title>
        <authorList>
            <person name="Klenk H.-P."/>
        </authorList>
    </citation>
    <scope>NUCLEOTIDE SEQUENCE [LARGE SCALE GENOMIC DNA]</scope>
    <source>
        <strain evidence="6 7">DSM 18965</strain>
    </source>
</reference>
<dbReference type="Pfam" id="PF00496">
    <property type="entry name" value="SBP_bac_5"/>
    <property type="match status" value="1"/>
</dbReference>
<dbReference type="PANTHER" id="PTHR30290">
    <property type="entry name" value="PERIPLASMIC BINDING COMPONENT OF ABC TRANSPORTER"/>
    <property type="match status" value="1"/>
</dbReference>
<organism evidence="6 7">
    <name type="scientific">Nocardioides marinisabuli</name>
    <dbReference type="NCBI Taxonomy" id="419476"/>
    <lineage>
        <taxon>Bacteria</taxon>
        <taxon>Bacillati</taxon>
        <taxon>Actinomycetota</taxon>
        <taxon>Actinomycetes</taxon>
        <taxon>Propionibacteriales</taxon>
        <taxon>Nocardioidaceae</taxon>
        <taxon>Nocardioides</taxon>
    </lineage>
</organism>
<dbReference type="Proteomes" id="UP000516957">
    <property type="component" value="Unassembled WGS sequence"/>
</dbReference>
<gene>
    <name evidence="6" type="ORF">BKA08_001219</name>
</gene>
<dbReference type="CDD" id="cd08493">
    <property type="entry name" value="PBP2_DppA_like"/>
    <property type="match status" value="1"/>
</dbReference>
<dbReference type="GO" id="GO:0042597">
    <property type="term" value="C:periplasmic space"/>
    <property type="evidence" value="ECO:0007669"/>
    <property type="project" value="UniProtKB-ARBA"/>
</dbReference>
<dbReference type="GO" id="GO:1904680">
    <property type="term" value="F:peptide transmembrane transporter activity"/>
    <property type="evidence" value="ECO:0007669"/>
    <property type="project" value="TreeGrafter"/>
</dbReference>
<dbReference type="InterPro" id="IPR000914">
    <property type="entry name" value="SBP_5_dom"/>
</dbReference>
<sequence>MRSTQKSTRAGLVGLAAAALILTSCAESERDGDAGDGGDGASGGTFVFAGSAEPVTLDPFFASDGESFRVARQIFEGLVGTEPGTADPAPLLATEWETGEDGLSYTFDLREDVTFHDGTAFDAEAVCSNFDRWYNMPESAQTDDLTYYYAALFRGFATGDRADSAIYDSCTADDELTATINLKEPFAGFISALSLPAFSMQSPSALEEFQDDGATNPKNSAYSTEHPTGTGPFMLDAWNRGQDVTLARYDDYWGDPAIVDEAVVVAIEDPKARADALRAGEIDGFDLVGPADIAPLEEEGFQIVNRDPFNVLYLGMNQQQKPLDDPQVRQAIAHALNIPEIISASMPEGTQPAIEFIPDSVMGYTDDVQTYEFDPELAKQMLADAGADGATIEFNYPTGVSRPYMPQPEDTFNVIRSQLEAVGLKIKPTADQWSPDYLEKIQGTSKHGLHLLGWTGDYNDTDNFLGVFFGAKSSEWGFDNPEIFDALREARGLPTPEEQEPLYEEINRLVMDYLPGVPLAHPVPSLAFGPDVSGYQQSPVQDEVWNVVSVG</sequence>
<dbReference type="Gene3D" id="3.10.105.10">
    <property type="entry name" value="Dipeptide-binding Protein, Domain 3"/>
    <property type="match status" value="1"/>
</dbReference>
<evidence type="ECO:0000259" key="5">
    <source>
        <dbReference type="Pfam" id="PF00496"/>
    </source>
</evidence>
<evidence type="ECO:0000313" key="6">
    <source>
        <dbReference type="EMBL" id="NYD56981.1"/>
    </source>
</evidence>
<keyword evidence="7" id="KW-1185">Reference proteome</keyword>
<dbReference type="SUPFAM" id="SSF53850">
    <property type="entry name" value="Periplasmic binding protein-like II"/>
    <property type="match status" value="1"/>
</dbReference>
<dbReference type="PIRSF" id="PIRSF002741">
    <property type="entry name" value="MppA"/>
    <property type="match status" value="1"/>
</dbReference>
<comment type="similarity">
    <text evidence="1">Belongs to the bacterial solute-binding protein 5 family.</text>
</comment>
<feature type="chain" id="PRO_5031371326" evidence="4">
    <location>
        <begin position="27"/>
        <end position="551"/>
    </location>
</feature>
<accession>A0A7Y9F0B1</accession>
<name>A0A7Y9F0B1_9ACTN</name>
<dbReference type="GO" id="GO:0043190">
    <property type="term" value="C:ATP-binding cassette (ABC) transporter complex"/>
    <property type="evidence" value="ECO:0007669"/>
    <property type="project" value="InterPro"/>
</dbReference>
<comment type="caution">
    <text evidence="6">The sequence shown here is derived from an EMBL/GenBank/DDBJ whole genome shotgun (WGS) entry which is preliminary data.</text>
</comment>
<dbReference type="AlphaFoldDB" id="A0A7Y9F0B1"/>
<evidence type="ECO:0000256" key="3">
    <source>
        <dbReference type="ARBA" id="ARBA00022729"/>
    </source>
</evidence>
<evidence type="ECO:0000256" key="2">
    <source>
        <dbReference type="ARBA" id="ARBA00022448"/>
    </source>
</evidence>
<feature type="domain" description="Solute-binding protein family 5" evidence="5">
    <location>
        <begin position="88"/>
        <end position="473"/>
    </location>
</feature>
<protein>
    <submittedName>
        <fullName evidence="6">Peptide/nickel transport system substrate-binding protein</fullName>
    </submittedName>
</protein>
<evidence type="ECO:0000256" key="4">
    <source>
        <dbReference type="SAM" id="SignalP"/>
    </source>
</evidence>
<dbReference type="RefSeq" id="WP_179614809.1">
    <property type="nucleotide sequence ID" value="NZ_CP059163.1"/>
</dbReference>
<dbReference type="PANTHER" id="PTHR30290:SF9">
    <property type="entry name" value="OLIGOPEPTIDE-BINDING PROTEIN APPA"/>
    <property type="match status" value="1"/>
</dbReference>
<dbReference type="InterPro" id="IPR039424">
    <property type="entry name" value="SBP_5"/>
</dbReference>
<feature type="signal peptide" evidence="4">
    <location>
        <begin position="1"/>
        <end position="26"/>
    </location>
</feature>
<dbReference type="EMBL" id="JACCBE010000001">
    <property type="protein sequence ID" value="NYD56981.1"/>
    <property type="molecule type" value="Genomic_DNA"/>
</dbReference>
<evidence type="ECO:0000313" key="7">
    <source>
        <dbReference type="Proteomes" id="UP000516957"/>
    </source>
</evidence>
<proteinExistence type="inferred from homology"/>
<dbReference type="InterPro" id="IPR030678">
    <property type="entry name" value="Peptide/Ni-bd"/>
</dbReference>
<dbReference type="Gene3D" id="3.40.190.10">
    <property type="entry name" value="Periplasmic binding protein-like II"/>
    <property type="match status" value="1"/>
</dbReference>
<dbReference type="PROSITE" id="PS51257">
    <property type="entry name" value="PROKAR_LIPOPROTEIN"/>
    <property type="match status" value="1"/>
</dbReference>
<dbReference type="Gene3D" id="3.90.76.10">
    <property type="entry name" value="Dipeptide-binding Protein, Domain 1"/>
    <property type="match status" value="1"/>
</dbReference>